<organism evidence="1">
    <name type="scientific">hydrothermal vent metagenome</name>
    <dbReference type="NCBI Taxonomy" id="652676"/>
    <lineage>
        <taxon>unclassified sequences</taxon>
        <taxon>metagenomes</taxon>
        <taxon>ecological metagenomes</taxon>
    </lineage>
</organism>
<dbReference type="AlphaFoldDB" id="A0A3B0YTN0"/>
<reference evidence="1" key="1">
    <citation type="submission" date="2018-06" db="EMBL/GenBank/DDBJ databases">
        <authorList>
            <person name="Zhirakovskaya E."/>
        </authorList>
    </citation>
    <scope>NUCLEOTIDE SEQUENCE</scope>
</reference>
<name>A0A3B0YTN0_9ZZZZ</name>
<gene>
    <name evidence="1" type="ORF">MNBD_GAMMA14-2447</name>
</gene>
<dbReference type="SUPFAM" id="SSF89919">
    <property type="entry name" value="Ribosome-binding factor A, RbfA"/>
    <property type="match status" value="1"/>
</dbReference>
<dbReference type="PANTHER" id="PTHR33515:SF1">
    <property type="entry name" value="RIBOSOME-BINDING FACTOR A, CHLOROPLASTIC-RELATED"/>
    <property type="match status" value="1"/>
</dbReference>
<dbReference type="GO" id="GO:0006364">
    <property type="term" value="P:rRNA processing"/>
    <property type="evidence" value="ECO:0007669"/>
    <property type="project" value="InterPro"/>
</dbReference>
<dbReference type="InterPro" id="IPR000238">
    <property type="entry name" value="RbfA"/>
</dbReference>
<dbReference type="Pfam" id="PF02033">
    <property type="entry name" value="RBFA"/>
    <property type="match status" value="1"/>
</dbReference>
<dbReference type="PANTHER" id="PTHR33515">
    <property type="entry name" value="RIBOSOME-BINDING FACTOR A, CHLOROPLASTIC-RELATED"/>
    <property type="match status" value="1"/>
</dbReference>
<dbReference type="InterPro" id="IPR023799">
    <property type="entry name" value="RbfA_dom_sf"/>
</dbReference>
<dbReference type="InterPro" id="IPR020053">
    <property type="entry name" value="Ribosome-bd_factorA_CS"/>
</dbReference>
<dbReference type="EMBL" id="UOFM01000493">
    <property type="protein sequence ID" value="VAW82831.1"/>
    <property type="molecule type" value="Genomic_DNA"/>
</dbReference>
<proteinExistence type="inferred from homology"/>
<dbReference type="HAMAP" id="MF_00003">
    <property type="entry name" value="RbfA"/>
    <property type="match status" value="1"/>
</dbReference>
<sequence length="129" mass="14526">MPRDFPRTRRVGEQIQRELATLIRDEVRDPRVGMVSVSAVEVSRDLSHAKVYVSTFGEQEEITELLKALTGAAGFLRHLLGQTLKMRHVPELHFKQDHSLQEGARLSALIDSAVQADAKHDDETDPDNE</sequence>
<dbReference type="Gene3D" id="3.30.300.20">
    <property type="match status" value="1"/>
</dbReference>
<dbReference type="InterPro" id="IPR015946">
    <property type="entry name" value="KH_dom-like_a/b"/>
</dbReference>
<dbReference type="GO" id="GO:0005829">
    <property type="term" value="C:cytosol"/>
    <property type="evidence" value="ECO:0007669"/>
    <property type="project" value="TreeGrafter"/>
</dbReference>
<dbReference type="GO" id="GO:0043024">
    <property type="term" value="F:ribosomal small subunit binding"/>
    <property type="evidence" value="ECO:0007669"/>
    <property type="project" value="TreeGrafter"/>
</dbReference>
<dbReference type="PROSITE" id="PS01319">
    <property type="entry name" value="RBFA"/>
    <property type="match status" value="1"/>
</dbReference>
<protein>
    <submittedName>
        <fullName evidence="1">Ribosome-binding factor A</fullName>
    </submittedName>
</protein>
<accession>A0A3B0YTN0</accession>
<dbReference type="NCBIfam" id="TIGR00082">
    <property type="entry name" value="rbfA"/>
    <property type="match status" value="1"/>
</dbReference>
<evidence type="ECO:0000313" key="1">
    <source>
        <dbReference type="EMBL" id="VAW82831.1"/>
    </source>
</evidence>